<evidence type="ECO:0000313" key="2">
    <source>
        <dbReference type="EMBL" id="KAF4975514.1"/>
    </source>
</evidence>
<accession>A0A8H4UF76</accession>
<dbReference type="Proteomes" id="UP000635477">
    <property type="component" value="Unassembled WGS sequence"/>
</dbReference>
<proteinExistence type="predicted"/>
<keyword evidence="3" id="KW-1185">Reference proteome</keyword>
<sequence length="182" mass="20286">MVSRILRDDPSKGVMHNRQAVDIKFFGWKPLSGYDLWPMYVIGLAFLILVLAGPPGAYLTLNLRRLDTNLLTILTQFIGGITMLTLMYLCEIWNERVLMGVFAQVWLLPTLIALVTLPDAISPWAKCAVLRVLLSYPSSEIPKSLGIGRLPDVKVAHAMQVGWCNRSSNTVRTRAVSAGLYK</sequence>
<gene>
    <name evidence="2" type="ORF">FZEAL_7700</name>
</gene>
<feature type="transmembrane region" description="Helical" evidence="1">
    <location>
        <begin position="37"/>
        <end position="58"/>
    </location>
</feature>
<evidence type="ECO:0000256" key="1">
    <source>
        <dbReference type="SAM" id="Phobius"/>
    </source>
</evidence>
<keyword evidence="1" id="KW-1133">Transmembrane helix</keyword>
<dbReference type="AlphaFoldDB" id="A0A8H4UF76"/>
<protein>
    <submittedName>
        <fullName evidence="2">Uncharacterized protein</fullName>
    </submittedName>
</protein>
<reference evidence="2" key="2">
    <citation type="submission" date="2020-05" db="EMBL/GenBank/DDBJ databases">
        <authorList>
            <person name="Kim H.-S."/>
            <person name="Proctor R.H."/>
            <person name="Brown D.W."/>
        </authorList>
    </citation>
    <scope>NUCLEOTIDE SEQUENCE</scope>
    <source>
        <strain evidence="2">NRRL 22465</strain>
    </source>
</reference>
<keyword evidence="1" id="KW-0812">Transmembrane</keyword>
<name>A0A8H4UF76_9HYPO</name>
<dbReference type="EMBL" id="JABEYC010000631">
    <property type="protein sequence ID" value="KAF4975514.1"/>
    <property type="molecule type" value="Genomic_DNA"/>
</dbReference>
<keyword evidence="1" id="KW-0472">Membrane</keyword>
<dbReference type="OrthoDB" id="1935484at2759"/>
<comment type="caution">
    <text evidence="2">The sequence shown here is derived from an EMBL/GenBank/DDBJ whole genome shotgun (WGS) entry which is preliminary data.</text>
</comment>
<evidence type="ECO:0000313" key="3">
    <source>
        <dbReference type="Proteomes" id="UP000635477"/>
    </source>
</evidence>
<feature type="transmembrane region" description="Helical" evidence="1">
    <location>
        <begin position="101"/>
        <end position="121"/>
    </location>
</feature>
<feature type="transmembrane region" description="Helical" evidence="1">
    <location>
        <begin position="70"/>
        <end position="89"/>
    </location>
</feature>
<reference evidence="2" key="1">
    <citation type="journal article" date="2020" name="BMC Genomics">
        <title>Correction to: Identification and distribution of gene clusters required for synthesis of sphingolipid metabolism inhibitors in diverse species of the filamentous fungus Fusarium.</title>
        <authorList>
            <person name="Kim H.S."/>
            <person name="Lohmar J.M."/>
            <person name="Busman M."/>
            <person name="Brown D.W."/>
            <person name="Naumann T.A."/>
            <person name="Divon H.H."/>
            <person name="Lysoe E."/>
            <person name="Uhlig S."/>
            <person name="Proctor R.H."/>
        </authorList>
    </citation>
    <scope>NUCLEOTIDE SEQUENCE</scope>
    <source>
        <strain evidence="2">NRRL 22465</strain>
    </source>
</reference>
<organism evidence="2 3">
    <name type="scientific">Fusarium zealandicum</name>
    <dbReference type="NCBI Taxonomy" id="1053134"/>
    <lineage>
        <taxon>Eukaryota</taxon>
        <taxon>Fungi</taxon>
        <taxon>Dikarya</taxon>
        <taxon>Ascomycota</taxon>
        <taxon>Pezizomycotina</taxon>
        <taxon>Sordariomycetes</taxon>
        <taxon>Hypocreomycetidae</taxon>
        <taxon>Hypocreales</taxon>
        <taxon>Nectriaceae</taxon>
        <taxon>Fusarium</taxon>
        <taxon>Fusarium staphyleae species complex</taxon>
    </lineage>
</organism>